<feature type="domain" description="MucBP" evidence="5">
    <location>
        <begin position="347"/>
        <end position="408"/>
    </location>
</feature>
<keyword evidence="3" id="KW-0472">Membrane</keyword>
<evidence type="ECO:0000313" key="8">
    <source>
        <dbReference type="Proteomes" id="UP000018692"/>
    </source>
</evidence>
<proteinExistence type="predicted"/>
<dbReference type="Gene3D" id="2.60.40.10">
    <property type="entry name" value="Immunoglobulins"/>
    <property type="match status" value="1"/>
</dbReference>
<protein>
    <recommendedName>
        <fullName evidence="9">Gram-positive cocci surface proteins LPxTG domain-containing protein</fullName>
    </recommendedName>
</protein>
<feature type="compositionally biased region" description="Polar residues" evidence="2">
    <location>
        <begin position="523"/>
        <end position="547"/>
    </location>
</feature>
<evidence type="ECO:0000259" key="6">
    <source>
        <dbReference type="Pfam" id="PF07523"/>
    </source>
</evidence>
<dbReference type="Gene3D" id="3.10.20.320">
    <property type="entry name" value="Putative peptidoglycan bound protein (lpxtg motif)"/>
    <property type="match status" value="3"/>
</dbReference>
<evidence type="ECO:0000256" key="2">
    <source>
        <dbReference type="SAM" id="MobiDB-lite"/>
    </source>
</evidence>
<evidence type="ECO:0000259" key="5">
    <source>
        <dbReference type="Pfam" id="PF06458"/>
    </source>
</evidence>
<dbReference type="InterPro" id="IPR013783">
    <property type="entry name" value="Ig-like_fold"/>
</dbReference>
<evidence type="ECO:0000256" key="4">
    <source>
        <dbReference type="SAM" id="SignalP"/>
    </source>
</evidence>
<dbReference type="InterPro" id="IPR009459">
    <property type="entry name" value="MucBP_dom"/>
</dbReference>
<name>V8ASR9_9LACT</name>
<organism evidence="7 8">
    <name type="scientific">Lactococcus garvieae TRF1</name>
    <dbReference type="NCBI Taxonomy" id="1380772"/>
    <lineage>
        <taxon>Bacteria</taxon>
        <taxon>Bacillati</taxon>
        <taxon>Bacillota</taxon>
        <taxon>Bacilli</taxon>
        <taxon>Lactobacillales</taxon>
        <taxon>Streptococcaceae</taxon>
        <taxon>Lactococcus</taxon>
    </lineage>
</organism>
<accession>V8ASR9</accession>
<evidence type="ECO:0000256" key="1">
    <source>
        <dbReference type="ARBA" id="ARBA00022737"/>
    </source>
</evidence>
<dbReference type="PATRIC" id="fig|1380772.3.peg.322"/>
<dbReference type="Proteomes" id="UP000018692">
    <property type="component" value="Unassembled WGS sequence"/>
</dbReference>
<keyword evidence="3" id="KW-1133">Transmembrane helix</keyword>
<evidence type="ECO:0000256" key="3">
    <source>
        <dbReference type="SAM" id="Phobius"/>
    </source>
</evidence>
<feature type="signal peptide" evidence="4">
    <location>
        <begin position="1"/>
        <end position="25"/>
    </location>
</feature>
<keyword evidence="3" id="KW-0812">Transmembrane</keyword>
<dbReference type="InterPro" id="IPR022038">
    <property type="entry name" value="Ig-like_bact"/>
</dbReference>
<dbReference type="AlphaFoldDB" id="V8ASR9"/>
<dbReference type="Pfam" id="PF07523">
    <property type="entry name" value="Big_3"/>
    <property type="match status" value="1"/>
</dbReference>
<keyword evidence="1" id="KW-0677">Repeat</keyword>
<dbReference type="Pfam" id="PF06458">
    <property type="entry name" value="MucBP"/>
    <property type="match status" value="3"/>
</dbReference>
<comment type="caution">
    <text evidence="7">The sequence shown here is derived from an EMBL/GenBank/DDBJ whole genome shotgun (WGS) entry which is preliminary data.</text>
</comment>
<feature type="domain" description="Ig-like" evidence="6">
    <location>
        <begin position="419"/>
        <end position="474"/>
    </location>
</feature>
<feature type="domain" description="MucBP" evidence="5">
    <location>
        <begin position="205"/>
        <end position="266"/>
    </location>
</feature>
<feature type="transmembrane region" description="Helical" evidence="3">
    <location>
        <begin position="570"/>
        <end position="591"/>
    </location>
</feature>
<reference evidence="7 8" key="1">
    <citation type="submission" date="2013-07" db="EMBL/GenBank/DDBJ databases">
        <title>Isolation of Lactococcus garvieae strain TRF1 from the fecal material of a timber rattlesnake.</title>
        <authorList>
            <person name="McLaughlin R.W."/>
            <person name="Cochran P.A."/>
            <person name="Dowd S.E."/>
        </authorList>
    </citation>
    <scope>NUCLEOTIDE SEQUENCE [LARGE SCALE GENOMIC DNA]</scope>
    <source>
        <strain evidence="7 8">TRF1</strain>
    </source>
</reference>
<dbReference type="EMBL" id="AVFE01000003">
    <property type="protein sequence ID" value="ETD05612.1"/>
    <property type="molecule type" value="Genomic_DNA"/>
</dbReference>
<feature type="chain" id="PRO_5004766766" description="Gram-positive cocci surface proteins LPxTG domain-containing protein" evidence="4">
    <location>
        <begin position="26"/>
        <end position="597"/>
    </location>
</feature>
<sequence length="597" mass="65370">MKKLSYLLLCAVLFGQIPMSSPVLAADRSSEIENIDTEPTQDISNNLKEVSVRHSIKINSNTYAAGDTTVKIPKDDEMVLSFLWDTIGNSGSDGSLYQYVKLSEGVVLQNVPRVSASNTVTYSYKYSSDGIKFSSIPPNNVEDIKYIGFSGNPLTYGASVSVTCDVSIAWDKATTGKNLVAEFYEKSISDETKVGQLSFDSYRMVTATYEDESGESLNPPISHYGTLGGEYSTEALDIPGYSLTEVPENADGTYTDEDQVVNYIYRQNPIAGADVLVKYVDNQGVPVADEETIQGNIGEEYESVQKDIDGYTFKEVQDNNAQGVFTDQVQTVTYIYTKNKAVPGTRTIKYLDTEGASLRKDIIITPDPVHLGDPYKSYPLEFPGYTLKESQNAEGIITEEDSTTIFIYSKNEDRSHIVVHDSTLKVGEDWSPEDNFDEAIDFEGNVEDFSDIIVDGSVDTTKAGTYEVTYSIPEEHWNRSTVEGDHSATAKIVVTDEDSETDGSDNNGGSGSEETQDKDKDGNSNTDTSGVNNIEVTANNKAESNVIVTDKGKSTSENQVLPQTGEDKTFSHIVSIIGIALLVLGISLTTLRFNKKK</sequence>
<evidence type="ECO:0008006" key="9">
    <source>
        <dbReference type="Google" id="ProtNLM"/>
    </source>
</evidence>
<keyword evidence="4" id="KW-0732">Signal</keyword>
<feature type="domain" description="MucBP" evidence="5">
    <location>
        <begin position="275"/>
        <end position="337"/>
    </location>
</feature>
<gene>
    <name evidence="7" type="ORF">N568_0101605</name>
</gene>
<feature type="region of interest" description="Disordered" evidence="2">
    <location>
        <begin position="494"/>
        <end position="561"/>
    </location>
</feature>
<evidence type="ECO:0000313" key="7">
    <source>
        <dbReference type="EMBL" id="ETD05612.1"/>
    </source>
</evidence>